<dbReference type="CDD" id="cd13365">
    <property type="entry name" value="PH_PLC_plant-like"/>
    <property type="match status" value="1"/>
</dbReference>
<dbReference type="InterPro" id="IPR027988">
    <property type="entry name" value="BRX_N"/>
</dbReference>
<feature type="repeat" description="RCC1" evidence="6">
    <location>
        <begin position="322"/>
        <end position="373"/>
    </location>
</feature>
<feature type="repeat" description="RCC1" evidence="6">
    <location>
        <begin position="429"/>
        <end position="480"/>
    </location>
</feature>
<dbReference type="Pfam" id="PF13713">
    <property type="entry name" value="BRX_N"/>
    <property type="match status" value="1"/>
</dbReference>
<dbReference type="FunFam" id="2.130.10.30:FF:000028">
    <property type="entry name" value="PH, RCC1 and FYVE domains-containing protein 1"/>
    <property type="match status" value="1"/>
</dbReference>
<evidence type="ECO:0000256" key="5">
    <source>
        <dbReference type="PROSITE-ProRule" id="PRU00091"/>
    </source>
</evidence>
<feature type="region of interest" description="Disordered" evidence="8">
    <location>
        <begin position="808"/>
        <end position="835"/>
    </location>
</feature>
<dbReference type="Gene3D" id="2.30.29.30">
    <property type="entry name" value="Pleckstrin-homology domain (PH domain)/Phosphotyrosine-binding domain (PTB)"/>
    <property type="match status" value="1"/>
</dbReference>
<gene>
    <name evidence="11" type="ORF">MUK42_12254</name>
</gene>
<feature type="compositionally biased region" description="Polar residues" evidence="8">
    <location>
        <begin position="1445"/>
        <end position="1454"/>
    </location>
</feature>
<keyword evidence="4" id="KW-0862">Zinc</keyword>
<dbReference type="Pfam" id="PF16457">
    <property type="entry name" value="PH_12"/>
    <property type="match status" value="1"/>
</dbReference>
<keyword evidence="1" id="KW-0479">Metal-binding</keyword>
<organism evidence="11 12">
    <name type="scientific">Musa troglodytarum</name>
    <name type="common">fe'i banana</name>
    <dbReference type="NCBI Taxonomy" id="320322"/>
    <lineage>
        <taxon>Eukaryota</taxon>
        <taxon>Viridiplantae</taxon>
        <taxon>Streptophyta</taxon>
        <taxon>Embryophyta</taxon>
        <taxon>Tracheophyta</taxon>
        <taxon>Spermatophyta</taxon>
        <taxon>Magnoliopsida</taxon>
        <taxon>Liliopsida</taxon>
        <taxon>Zingiberales</taxon>
        <taxon>Musaceae</taxon>
        <taxon>Musa</taxon>
    </lineage>
</organism>
<evidence type="ECO:0000256" key="7">
    <source>
        <dbReference type="SAM" id="Coils"/>
    </source>
</evidence>
<keyword evidence="3 5" id="KW-0863">Zinc-finger</keyword>
<evidence type="ECO:0000256" key="1">
    <source>
        <dbReference type="ARBA" id="ARBA00022723"/>
    </source>
</evidence>
<dbReference type="InterPro" id="IPR017455">
    <property type="entry name" value="Znf_FYVE-rel"/>
</dbReference>
<dbReference type="CDD" id="cd00065">
    <property type="entry name" value="FYVE_like_SF"/>
    <property type="match status" value="1"/>
</dbReference>
<proteinExistence type="predicted"/>
<dbReference type="InterPro" id="IPR011993">
    <property type="entry name" value="PH-like_dom_sf"/>
</dbReference>
<dbReference type="SMART" id="SM00064">
    <property type="entry name" value="FYVE"/>
    <property type="match status" value="1"/>
</dbReference>
<dbReference type="GO" id="GO:0008270">
    <property type="term" value="F:zinc ion binding"/>
    <property type="evidence" value="ECO:0007669"/>
    <property type="project" value="UniProtKB-KW"/>
</dbReference>
<reference evidence="11" key="1">
    <citation type="submission" date="2022-05" db="EMBL/GenBank/DDBJ databases">
        <title>The Musa troglodytarum L. genome provides insights into the mechanism of non-climacteric behaviour and enrichment of carotenoids.</title>
        <authorList>
            <person name="Wang J."/>
        </authorList>
    </citation>
    <scope>NUCLEOTIDE SEQUENCE</scope>
    <source>
        <tissue evidence="11">Leaf</tissue>
    </source>
</reference>
<dbReference type="Pfam" id="PF25390">
    <property type="entry name" value="WD40_RLD"/>
    <property type="match status" value="1"/>
</dbReference>
<feature type="repeat" description="RCC1" evidence="6">
    <location>
        <begin position="544"/>
        <end position="595"/>
    </location>
</feature>
<feature type="compositionally biased region" description="Basic and acidic residues" evidence="8">
    <location>
        <begin position="763"/>
        <end position="775"/>
    </location>
</feature>
<evidence type="ECO:0000313" key="12">
    <source>
        <dbReference type="Proteomes" id="UP001055439"/>
    </source>
</evidence>
<dbReference type="PROSITE" id="PS00626">
    <property type="entry name" value="RCC1_2"/>
    <property type="match status" value="2"/>
</dbReference>
<dbReference type="InterPro" id="IPR013083">
    <property type="entry name" value="Znf_RING/FYVE/PHD"/>
</dbReference>
<dbReference type="EMBL" id="CP097509">
    <property type="protein sequence ID" value="URE20156.1"/>
    <property type="molecule type" value="Genomic_DNA"/>
</dbReference>
<dbReference type="Pfam" id="PF01363">
    <property type="entry name" value="FYVE"/>
    <property type="match status" value="1"/>
</dbReference>
<evidence type="ECO:0000256" key="3">
    <source>
        <dbReference type="ARBA" id="ARBA00022771"/>
    </source>
</evidence>
<dbReference type="SUPFAM" id="SSF52540">
    <property type="entry name" value="P-loop containing nucleoside triphosphate hydrolases"/>
    <property type="match status" value="1"/>
</dbReference>
<keyword evidence="7" id="KW-0175">Coiled coil</keyword>
<evidence type="ECO:0000256" key="9">
    <source>
        <dbReference type="SAM" id="Phobius"/>
    </source>
</evidence>
<feature type="repeat" description="RCC1" evidence="6">
    <location>
        <begin position="260"/>
        <end position="321"/>
    </location>
</feature>
<dbReference type="InterPro" id="IPR009091">
    <property type="entry name" value="RCC1/BLIP-II"/>
</dbReference>
<dbReference type="Gene3D" id="3.40.50.300">
    <property type="entry name" value="P-loop containing nucleotide triphosphate hydrolases"/>
    <property type="match status" value="1"/>
</dbReference>
<dbReference type="PANTHER" id="PTHR22870:SF430">
    <property type="entry name" value="PH DOMAIN-CONTAINING PROTEIN"/>
    <property type="match status" value="1"/>
</dbReference>
<dbReference type="SUPFAM" id="SSF57903">
    <property type="entry name" value="FYVE/PHD zinc finger"/>
    <property type="match status" value="1"/>
</dbReference>
<feature type="coiled-coil region" evidence="7">
    <location>
        <begin position="854"/>
        <end position="888"/>
    </location>
</feature>
<dbReference type="PANTHER" id="PTHR22870">
    <property type="entry name" value="REGULATOR OF CHROMOSOME CONDENSATION"/>
    <property type="match status" value="1"/>
</dbReference>
<evidence type="ECO:0000256" key="8">
    <source>
        <dbReference type="SAM" id="MobiDB-lite"/>
    </source>
</evidence>
<sequence length="1616" mass="177178">MADPLRNGSVERDVEQDAQAITALKKGAHLLKYGRRGKPKFCPFRLSNDESLLIWYSGKDEKQLKLSQVSKIIPGQRTAIFQRYPRPDKEYQSFSLIYNDRSLDLICKDKDEAEVWFVGLKALISHGTQQKLRSESRGDRTSSDSPSTHIQKISPFTSPFSGSDISHKDSKDDQQVNIPYESHPVKSLGRVFSDVILYTAPARSLFHSESLGKSISSYSSGAADNANGQASAVDTVRVSLSSAVSSSSHGSGHEDFDALGDVFIWGEGLGDGVLGGGLQRVGISSTAKIDASLPKALESAVVLDVHNLACGRGHAVLVTKQGEVFSWGEESGGRLGHGNDADVSQPKLIDALSGMNVELVACGEYHTCAVTLSGDLYTWGDGVHSSGLLGHGSDVSHWIPKKVCGPMEGQHVSSVSCGPWHTAIVTSAGQLFTFGDGIFGALGHGDRRSTNIPREVEALRGMRAVRAACGVWHTAAIVEILDASSDSGSSSTGKLFTWGDGDKGRLGHGDGETRLLPTCVISLSDNFCKVACGHDITIGLTTSGRVYTMGSTVYGQLGNPEADGKLPARVEGKIYNSFVEEISCGSYHVAVLTSRTEVYTWGKGTNGRLGHGDSDDRNTPTLVEALKDKQVKSVVCGASFTAVICLHKWICSADQSICAGCHLPFGFRRKRHNCYNCGSVFCKACSSKKSTGASLAPNINKPYRVCDECYTKLKKAMGDGKIPRFPKHQSGSANHLPGELADKDSVAPRMQGQFSRLSSVESFKGECRDSRESNNRRHNPIPNQLRNLYPSSSSKFLQASSKKIFSASVPGSRVASRSTSPTSCKPSSPHSMPTATGIDLACMEILDVDSKPNNEDLRQEVIMLQAQVAELMCKSRLLEVELQKATKQLIDTKAIASEETAKCKAAKEVIKSLTSQVSESNSNLGNPLASNGNHTLPEAAEWVEQAEPAEKDLASNKQRSGGQRIDHGFRRNIPFLAGKILPLALLKHLAGRKAWLTKQWCHKLSSPSPPLPQLVPLVFDCQCVGGRSCSRTPPSLVFLFPVATTNHIAALPSLPGALAAVSRRSTGLAVSRFSSPADPDADLRIFQAPGWPLRITTVLSHGGIRMAFIYKYHMLIIILSLASTSLLVSCGEDDYFRCESVVRNWVEYSSEDGTKEGELTLKDLLFFLHVPRTGGRTYFHCFLRKLYTSAQECPRSYDKLHFDPSLMVTHDDYSLLSKLPKDRTSVVTIFRDPVDRVFSTYEFSVEVAARFLVHPNLTSATKMSGQIHRKSRGVSTLDIWPWKYLVPWMRQDLFARQNGVQRETRELGGPRKIKEITNPYDMEEIVMPLHEFINDPMAHEIIHNGATFQVAGLTNNSYTVDSHVVRNCVQKHPELGHFVLEVAKRRLNHMLYVGLTEEHKKSATMFAKLVGAQVLSQSEALNSDFKQAISNKTEPTSFPDPKAMGSNQFEGSTNIRKDGEVPSPAHFEPTRENMSVGTLMKIYESCISTLRKSQASRRTMSLKRVAPVNFSKQARISVPITVLQQIQYLNSLDVELYKHAQNIFMLQQKHLMQNAEDIFVQPDGDLMAEVEPQKAASGSFSRCSLWRLFLAIALLIIIVLIVLATTTSRRTEKLKI</sequence>
<dbReference type="SUPFAM" id="SSF50985">
    <property type="entry name" value="RCC1/BLIP-II"/>
    <property type="match status" value="1"/>
</dbReference>
<dbReference type="PROSITE" id="PS50178">
    <property type="entry name" value="ZF_FYVE"/>
    <property type="match status" value="1"/>
</dbReference>
<feature type="domain" description="FYVE-type" evidence="10">
    <location>
        <begin position="652"/>
        <end position="714"/>
    </location>
</feature>
<feature type="transmembrane region" description="Helical" evidence="9">
    <location>
        <begin position="1585"/>
        <end position="1606"/>
    </location>
</feature>
<feature type="compositionally biased region" description="Polar residues" evidence="8">
    <location>
        <begin position="752"/>
        <end position="761"/>
    </location>
</feature>
<dbReference type="InterPro" id="IPR000306">
    <property type="entry name" value="Znf_FYVE"/>
</dbReference>
<feature type="repeat" description="RCC1" evidence="6">
    <location>
        <begin position="596"/>
        <end position="647"/>
    </location>
</feature>
<evidence type="ECO:0000256" key="2">
    <source>
        <dbReference type="ARBA" id="ARBA00022737"/>
    </source>
</evidence>
<dbReference type="InterPro" id="IPR027417">
    <property type="entry name" value="P-loop_NTPase"/>
</dbReference>
<keyword evidence="9" id="KW-0472">Membrane</keyword>
<feature type="repeat" description="RCC1" evidence="6">
    <location>
        <begin position="493"/>
        <end position="543"/>
    </location>
</feature>
<dbReference type="Gene3D" id="2.130.10.30">
    <property type="entry name" value="Regulator of chromosome condensation 1/beta-lactamase-inhibitor protein II"/>
    <property type="match status" value="3"/>
</dbReference>
<protein>
    <submittedName>
        <fullName evidence="11">(E 0.0) Ran GTPase binding chromatin binding zinc ion binding</fullName>
    </submittedName>
</protein>
<keyword evidence="9" id="KW-1133">Transmembrane helix</keyword>
<feature type="compositionally biased region" description="Low complexity" evidence="8">
    <location>
        <begin position="816"/>
        <end position="831"/>
    </location>
</feature>
<dbReference type="InterPro" id="IPR051210">
    <property type="entry name" value="Ub_ligase/GEF_domain"/>
</dbReference>
<dbReference type="PRINTS" id="PR00633">
    <property type="entry name" value="RCCNDNSATION"/>
</dbReference>
<keyword evidence="9" id="KW-0812">Transmembrane</keyword>
<dbReference type="Gene3D" id="3.30.40.10">
    <property type="entry name" value="Zinc/RING finger domain, C3HC4 (zinc finger)"/>
    <property type="match status" value="1"/>
</dbReference>
<evidence type="ECO:0000259" key="10">
    <source>
        <dbReference type="PROSITE" id="PS50178"/>
    </source>
</evidence>
<dbReference type="InterPro" id="IPR011011">
    <property type="entry name" value="Znf_FYVE_PHD"/>
</dbReference>
<dbReference type="InterPro" id="IPR001849">
    <property type="entry name" value="PH_domain"/>
</dbReference>
<feature type="repeat" description="RCC1" evidence="6">
    <location>
        <begin position="374"/>
        <end position="428"/>
    </location>
</feature>
<accession>A0A9E7GR89</accession>
<feature type="region of interest" description="Disordered" evidence="8">
    <location>
        <begin position="1433"/>
        <end position="1470"/>
    </location>
</feature>
<evidence type="ECO:0000313" key="11">
    <source>
        <dbReference type="EMBL" id="URE20156.1"/>
    </source>
</evidence>
<keyword evidence="2" id="KW-0677">Repeat</keyword>
<dbReference type="SUPFAM" id="SSF50729">
    <property type="entry name" value="PH domain-like"/>
    <property type="match status" value="1"/>
</dbReference>
<dbReference type="InterPro" id="IPR058923">
    <property type="entry name" value="RCC1-like_dom"/>
</dbReference>
<feature type="region of interest" description="Disordered" evidence="8">
    <location>
        <begin position="721"/>
        <end position="789"/>
    </location>
</feature>
<feature type="compositionally biased region" description="Basic and acidic residues" evidence="8">
    <location>
        <begin position="165"/>
        <end position="174"/>
    </location>
</feature>
<dbReference type="Proteomes" id="UP001055439">
    <property type="component" value="Chromosome 7"/>
</dbReference>
<evidence type="ECO:0000256" key="6">
    <source>
        <dbReference type="PROSITE-ProRule" id="PRU00235"/>
    </source>
</evidence>
<dbReference type="PROSITE" id="PS50012">
    <property type="entry name" value="RCC1_3"/>
    <property type="match status" value="7"/>
</dbReference>
<feature type="compositionally biased region" description="Polar residues" evidence="8">
    <location>
        <begin position="143"/>
        <end position="164"/>
    </location>
</feature>
<keyword evidence="12" id="KW-1185">Reference proteome</keyword>
<evidence type="ECO:0000256" key="4">
    <source>
        <dbReference type="ARBA" id="ARBA00022833"/>
    </source>
</evidence>
<name>A0A9E7GR89_9LILI</name>
<dbReference type="OrthoDB" id="5981550at2759"/>
<dbReference type="InterPro" id="IPR000408">
    <property type="entry name" value="Reg_chr_condens"/>
</dbReference>
<feature type="region of interest" description="Disordered" evidence="8">
    <location>
        <begin position="129"/>
        <end position="175"/>
    </location>
</feature>
<feature type="compositionally biased region" description="Basic and acidic residues" evidence="8">
    <location>
        <begin position="132"/>
        <end position="142"/>
    </location>
</feature>